<reference evidence="2" key="1">
    <citation type="submission" date="2021-04" db="EMBL/GenBank/DDBJ databases">
        <authorList>
            <person name="Chebbi M.A.C M."/>
        </authorList>
    </citation>
    <scope>NUCLEOTIDE SEQUENCE</scope>
</reference>
<organism evidence="2 3">
    <name type="scientific">Cotesia congregata</name>
    <name type="common">Parasitoid wasp</name>
    <name type="synonym">Apanteles congregatus</name>
    <dbReference type="NCBI Taxonomy" id="51543"/>
    <lineage>
        <taxon>Eukaryota</taxon>
        <taxon>Metazoa</taxon>
        <taxon>Ecdysozoa</taxon>
        <taxon>Arthropoda</taxon>
        <taxon>Hexapoda</taxon>
        <taxon>Insecta</taxon>
        <taxon>Pterygota</taxon>
        <taxon>Neoptera</taxon>
        <taxon>Endopterygota</taxon>
        <taxon>Hymenoptera</taxon>
        <taxon>Apocrita</taxon>
        <taxon>Ichneumonoidea</taxon>
        <taxon>Braconidae</taxon>
        <taxon>Microgastrinae</taxon>
        <taxon>Cotesia</taxon>
    </lineage>
</organism>
<name>A0A8J2EF37_COTCN</name>
<dbReference type="OrthoDB" id="6610259at2759"/>
<protein>
    <submittedName>
        <fullName evidence="2">Odorant binding protein 140.10668</fullName>
    </submittedName>
</protein>
<gene>
    <name evidence="2" type="ORF">HICCMSTLAB_LOCUS253</name>
</gene>
<dbReference type="Proteomes" id="UP000786811">
    <property type="component" value="Unassembled WGS sequence"/>
</dbReference>
<dbReference type="SMART" id="SM00708">
    <property type="entry name" value="PhBP"/>
    <property type="match status" value="1"/>
</dbReference>
<dbReference type="InterPro" id="IPR036728">
    <property type="entry name" value="PBP_GOBP_sf"/>
</dbReference>
<sequence>MSKVYFCVLALAFLFSELSNVEAKMTLSQMKSVAKPWSKSCASKVGMDDDLVAAHRRGEFPEDEKLMCYLLCQTKMSKIMDANDKIDLVTVLNQLSTVGEPANVERMMTAFETCLGKMTATEPCRLAYDYSKCYYEVDAEVLLYYN</sequence>
<dbReference type="GO" id="GO:0005549">
    <property type="term" value="F:odorant binding"/>
    <property type="evidence" value="ECO:0007669"/>
    <property type="project" value="InterPro"/>
</dbReference>
<dbReference type="PANTHER" id="PTHR21364">
    <property type="entry name" value="GENERAL ODORANT-BINDING PROTEIN 19A"/>
    <property type="match status" value="1"/>
</dbReference>
<evidence type="ECO:0000256" key="1">
    <source>
        <dbReference type="SAM" id="SignalP"/>
    </source>
</evidence>
<dbReference type="PANTHER" id="PTHR21364:SF2">
    <property type="entry name" value="GENERAL ODORANT-BINDING PROTEIN 19A"/>
    <property type="match status" value="1"/>
</dbReference>
<keyword evidence="3" id="KW-1185">Reference proteome</keyword>
<feature type="signal peptide" evidence="1">
    <location>
        <begin position="1"/>
        <end position="23"/>
    </location>
</feature>
<proteinExistence type="predicted"/>
<dbReference type="AlphaFoldDB" id="A0A8J2EF37"/>
<feature type="chain" id="PRO_5035308745" evidence="1">
    <location>
        <begin position="24"/>
        <end position="146"/>
    </location>
</feature>
<dbReference type="Gene3D" id="1.10.238.20">
    <property type="entry name" value="Pheromone/general odorant binding protein domain"/>
    <property type="match status" value="1"/>
</dbReference>
<dbReference type="EMBL" id="CAJNRD030001114">
    <property type="protein sequence ID" value="CAG5073268.1"/>
    <property type="molecule type" value="Genomic_DNA"/>
</dbReference>
<dbReference type="InterPro" id="IPR006170">
    <property type="entry name" value="PBP/GOBP"/>
</dbReference>
<evidence type="ECO:0000313" key="3">
    <source>
        <dbReference type="Proteomes" id="UP000786811"/>
    </source>
</evidence>
<dbReference type="CDD" id="cd23992">
    <property type="entry name" value="PBP_GOBP"/>
    <property type="match status" value="1"/>
</dbReference>
<dbReference type="Pfam" id="PF01395">
    <property type="entry name" value="PBP_GOBP"/>
    <property type="match status" value="1"/>
</dbReference>
<evidence type="ECO:0000313" key="2">
    <source>
        <dbReference type="EMBL" id="CAG5073268.1"/>
    </source>
</evidence>
<accession>A0A8J2EF37</accession>
<keyword evidence="1" id="KW-0732">Signal</keyword>
<dbReference type="SUPFAM" id="SSF47565">
    <property type="entry name" value="Insect pheromone/odorant-binding proteins"/>
    <property type="match status" value="1"/>
</dbReference>
<comment type="caution">
    <text evidence="2">The sequence shown here is derived from an EMBL/GenBank/DDBJ whole genome shotgun (WGS) entry which is preliminary data.</text>
</comment>